<comment type="pathway">
    <text evidence="3">Protein modification; protein ubiquitination.</text>
</comment>
<proteinExistence type="inferred from homology"/>
<evidence type="ECO:0000256" key="12">
    <source>
        <dbReference type="ARBA" id="ARBA00022989"/>
    </source>
</evidence>
<name>A0AAU9N4L7_9ASTR</name>
<dbReference type="GO" id="GO:0030247">
    <property type="term" value="F:polysaccharide binding"/>
    <property type="evidence" value="ECO:0007669"/>
    <property type="project" value="InterPro"/>
</dbReference>
<evidence type="ECO:0000256" key="10">
    <source>
        <dbReference type="ARBA" id="ARBA00022786"/>
    </source>
</evidence>
<evidence type="ECO:0000313" key="18">
    <source>
        <dbReference type="EMBL" id="CAH1433079.1"/>
    </source>
</evidence>
<evidence type="ECO:0000256" key="9">
    <source>
        <dbReference type="ARBA" id="ARBA00022771"/>
    </source>
</evidence>
<comment type="catalytic activity">
    <reaction evidence="1">
        <text>S-ubiquitinyl-[E2 ubiquitin-conjugating enzyme]-L-cysteine + [acceptor protein]-L-lysine = [E2 ubiquitin-conjugating enzyme]-L-cysteine + N(6)-ubiquitinyl-[acceptor protein]-L-lysine.</text>
        <dbReference type="EC" id="2.3.2.27"/>
    </reaction>
</comment>
<organism evidence="18 19">
    <name type="scientific">Lactuca virosa</name>
    <dbReference type="NCBI Taxonomy" id="75947"/>
    <lineage>
        <taxon>Eukaryota</taxon>
        <taxon>Viridiplantae</taxon>
        <taxon>Streptophyta</taxon>
        <taxon>Embryophyta</taxon>
        <taxon>Tracheophyta</taxon>
        <taxon>Spermatophyta</taxon>
        <taxon>Magnoliopsida</taxon>
        <taxon>eudicotyledons</taxon>
        <taxon>Gunneridae</taxon>
        <taxon>Pentapetalae</taxon>
        <taxon>asterids</taxon>
        <taxon>campanulids</taxon>
        <taxon>Asterales</taxon>
        <taxon>Asteraceae</taxon>
        <taxon>Cichorioideae</taxon>
        <taxon>Cichorieae</taxon>
        <taxon>Lactucinae</taxon>
        <taxon>Lactuca</taxon>
    </lineage>
</organism>
<feature type="domain" description="Wall-associated receptor kinase galacturonan-binding" evidence="17">
    <location>
        <begin position="26"/>
        <end position="92"/>
    </location>
</feature>
<evidence type="ECO:0000256" key="11">
    <source>
        <dbReference type="ARBA" id="ARBA00022833"/>
    </source>
</evidence>
<keyword evidence="19" id="KW-1185">Reference proteome</keyword>
<dbReference type="InterPro" id="IPR025287">
    <property type="entry name" value="WAK_GUB"/>
</dbReference>
<keyword evidence="8 16" id="KW-0732">Signal</keyword>
<dbReference type="InterPro" id="IPR046948">
    <property type="entry name" value="ATL20-22-like"/>
</dbReference>
<protein>
    <recommendedName>
        <fullName evidence="4">RING-type E3 ubiquitin transferase</fullName>
        <ecNumber evidence="4">2.3.2.27</ecNumber>
    </recommendedName>
</protein>
<dbReference type="Pfam" id="PF13947">
    <property type="entry name" value="GUB_WAK_bind"/>
    <property type="match status" value="1"/>
</dbReference>
<keyword evidence="11" id="KW-0862">Zinc</keyword>
<dbReference type="EC" id="2.3.2.27" evidence="4"/>
<dbReference type="Proteomes" id="UP001157418">
    <property type="component" value="Unassembled WGS sequence"/>
</dbReference>
<sequence length="253" mass="28325">MEKKHIPILIFSFFLLKHIAGANADCSPASCGPNEPHVRFPFRILDLQPARCGFPGFDLSCDEQNQTIIQLPSSSLPYIVNSISYLEQLIYIDPGFCQPNRIVSVNITDTSFSDSNLMMQNYTFFNCSQNYSTLYPVVRFPCLSTGNYSVIAIVTDSYNPGYVPPNCEFMKRIVVPILPNGVLSQELELMWSTPYCKSCEREGISRGAIYGLSIGIGVPTLIFIISLAYYLSYKRKGHNGSHNQRVVEDNSGM</sequence>
<evidence type="ECO:0000256" key="5">
    <source>
        <dbReference type="ARBA" id="ARBA00022679"/>
    </source>
</evidence>
<evidence type="ECO:0000256" key="3">
    <source>
        <dbReference type="ARBA" id="ARBA00004906"/>
    </source>
</evidence>
<evidence type="ECO:0000256" key="6">
    <source>
        <dbReference type="ARBA" id="ARBA00022692"/>
    </source>
</evidence>
<feature type="transmembrane region" description="Helical" evidence="15">
    <location>
        <begin position="208"/>
        <end position="231"/>
    </location>
</feature>
<comment type="subcellular location">
    <subcellularLocation>
        <location evidence="2">Membrane</location>
        <topology evidence="2">Single-pass membrane protein</topology>
    </subcellularLocation>
</comment>
<accession>A0AAU9N4L7</accession>
<keyword evidence="9" id="KW-0863">Zinc-finger</keyword>
<evidence type="ECO:0000256" key="4">
    <source>
        <dbReference type="ARBA" id="ARBA00012483"/>
    </source>
</evidence>
<keyword evidence="13 15" id="KW-0472">Membrane</keyword>
<evidence type="ECO:0000313" key="19">
    <source>
        <dbReference type="Proteomes" id="UP001157418"/>
    </source>
</evidence>
<comment type="caution">
    <text evidence="18">The sequence shown here is derived from an EMBL/GenBank/DDBJ whole genome shotgun (WGS) entry which is preliminary data.</text>
</comment>
<evidence type="ECO:0000256" key="8">
    <source>
        <dbReference type="ARBA" id="ARBA00022729"/>
    </source>
</evidence>
<keyword evidence="10" id="KW-0833">Ubl conjugation pathway</keyword>
<keyword evidence="6 15" id="KW-0812">Transmembrane</keyword>
<feature type="chain" id="PRO_5043392632" description="RING-type E3 ubiquitin transferase" evidence="16">
    <location>
        <begin position="25"/>
        <end position="253"/>
    </location>
</feature>
<comment type="similarity">
    <text evidence="14">Belongs to the RING-type zinc finger family. ATL subfamily.</text>
</comment>
<evidence type="ECO:0000256" key="7">
    <source>
        <dbReference type="ARBA" id="ARBA00022723"/>
    </source>
</evidence>
<dbReference type="AlphaFoldDB" id="A0AAU9N4L7"/>
<evidence type="ECO:0000259" key="17">
    <source>
        <dbReference type="Pfam" id="PF13947"/>
    </source>
</evidence>
<evidence type="ECO:0000256" key="13">
    <source>
        <dbReference type="ARBA" id="ARBA00023136"/>
    </source>
</evidence>
<dbReference type="GO" id="GO:0016020">
    <property type="term" value="C:membrane"/>
    <property type="evidence" value="ECO:0007669"/>
    <property type="project" value="UniProtKB-SubCell"/>
</dbReference>
<dbReference type="PANTHER" id="PTHR46279:SF20">
    <property type="entry name" value="ZINC FINGER, RING_FYVE_PHD-TYPE-RELATED"/>
    <property type="match status" value="1"/>
</dbReference>
<keyword evidence="7" id="KW-0479">Metal-binding</keyword>
<dbReference type="PANTHER" id="PTHR46279">
    <property type="entry name" value="RING/U-BOX SUPERFAMILY PROTEIN"/>
    <property type="match status" value="1"/>
</dbReference>
<evidence type="ECO:0000256" key="2">
    <source>
        <dbReference type="ARBA" id="ARBA00004167"/>
    </source>
</evidence>
<gene>
    <name evidence="18" type="ORF">LVIROSA_LOCUS19687</name>
</gene>
<keyword evidence="5" id="KW-0808">Transferase</keyword>
<evidence type="ECO:0000256" key="16">
    <source>
        <dbReference type="SAM" id="SignalP"/>
    </source>
</evidence>
<dbReference type="GO" id="GO:0008270">
    <property type="term" value="F:zinc ion binding"/>
    <property type="evidence" value="ECO:0007669"/>
    <property type="project" value="UniProtKB-KW"/>
</dbReference>
<feature type="signal peptide" evidence="16">
    <location>
        <begin position="1"/>
        <end position="24"/>
    </location>
</feature>
<evidence type="ECO:0000256" key="14">
    <source>
        <dbReference type="ARBA" id="ARBA00024209"/>
    </source>
</evidence>
<dbReference type="GO" id="GO:0061630">
    <property type="term" value="F:ubiquitin protein ligase activity"/>
    <property type="evidence" value="ECO:0007669"/>
    <property type="project" value="UniProtKB-EC"/>
</dbReference>
<reference evidence="18 19" key="1">
    <citation type="submission" date="2022-01" db="EMBL/GenBank/DDBJ databases">
        <authorList>
            <person name="Xiong W."/>
            <person name="Schranz E."/>
        </authorList>
    </citation>
    <scope>NUCLEOTIDE SEQUENCE [LARGE SCALE GENOMIC DNA]</scope>
</reference>
<evidence type="ECO:0000256" key="1">
    <source>
        <dbReference type="ARBA" id="ARBA00000900"/>
    </source>
</evidence>
<dbReference type="EMBL" id="CAKMRJ010003334">
    <property type="protein sequence ID" value="CAH1433079.1"/>
    <property type="molecule type" value="Genomic_DNA"/>
</dbReference>
<keyword evidence="12 15" id="KW-1133">Transmembrane helix</keyword>
<evidence type="ECO:0000256" key="15">
    <source>
        <dbReference type="SAM" id="Phobius"/>
    </source>
</evidence>